<evidence type="ECO:0000256" key="2">
    <source>
        <dbReference type="SAM" id="SignalP"/>
    </source>
</evidence>
<organism evidence="3 4">
    <name type="scientific">Roridomyces roridus</name>
    <dbReference type="NCBI Taxonomy" id="1738132"/>
    <lineage>
        <taxon>Eukaryota</taxon>
        <taxon>Fungi</taxon>
        <taxon>Dikarya</taxon>
        <taxon>Basidiomycota</taxon>
        <taxon>Agaricomycotina</taxon>
        <taxon>Agaricomycetes</taxon>
        <taxon>Agaricomycetidae</taxon>
        <taxon>Agaricales</taxon>
        <taxon>Marasmiineae</taxon>
        <taxon>Mycenaceae</taxon>
        <taxon>Roridomyces</taxon>
    </lineage>
</organism>
<dbReference type="AlphaFoldDB" id="A0AAD7C958"/>
<dbReference type="EMBL" id="JARKIF010000004">
    <property type="protein sequence ID" value="KAJ7642022.1"/>
    <property type="molecule type" value="Genomic_DNA"/>
</dbReference>
<evidence type="ECO:0000256" key="1">
    <source>
        <dbReference type="SAM" id="MobiDB-lite"/>
    </source>
</evidence>
<feature type="region of interest" description="Disordered" evidence="1">
    <location>
        <begin position="162"/>
        <end position="195"/>
    </location>
</feature>
<gene>
    <name evidence="3" type="ORF">FB45DRAFT_1022736</name>
</gene>
<dbReference type="Proteomes" id="UP001221142">
    <property type="component" value="Unassembled WGS sequence"/>
</dbReference>
<accession>A0AAD7C958</accession>
<evidence type="ECO:0000313" key="3">
    <source>
        <dbReference type="EMBL" id="KAJ7642022.1"/>
    </source>
</evidence>
<feature type="chain" id="PRO_5041906195" evidence="2">
    <location>
        <begin position="19"/>
        <end position="195"/>
    </location>
</feature>
<comment type="caution">
    <text evidence="3">The sequence shown here is derived from an EMBL/GenBank/DDBJ whole genome shotgun (WGS) entry which is preliminary data.</text>
</comment>
<reference evidence="3" key="1">
    <citation type="submission" date="2023-03" db="EMBL/GenBank/DDBJ databases">
        <title>Massive genome expansion in bonnet fungi (Mycena s.s.) driven by repeated elements and novel gene families across ecological guilds.</title>
        <authorList>
            <consortium name="Lawrence Berkeley National Laboratory"/>
            <person name="Harder C.B."/>
            <person name="Miyauchi S."/>
            <person name="Viragh M."/>
            <person name="Kuo A."/>
            <person name="Thoen E."/>
            <person name="Andreopoulos B."/>
            <person name="Lu D."/>
            <person name="Skrede I."/>
            <person name="Drula E."/>
            <person name="Henrissat B."/>
            <person name="Morin E."/>
            <person name="Kohler A."/>
            <person name="Barry K."/>
            <person name="LaButti K."/>
            <person name="Morin E."/>
            <person name="Salamov A."/>
            <person name="Lipzen A."/>
            <person name="Mereny Z."/>
            <person name="Hegedus B."/>
            <person name="Baldrian P."/>
            <person name="Stursova M."/>
            <person name="Weitz H."/>
            <person name="Taylor A."/>
            <person name="Grigoriev I.V."/>
            <person name="Nagy L.G."/>
            <person name="Martin F."/>
            <person name="Kauserud H."/>
        </authorList>
    </citation>
    <scope>NUCLEOTIDE SEQUENCE</scope>
    <source>
        <strain evidence="3">9284</strain>
    </source>
</reference>
<sequence length="195" mass="20950">MQFKALALIAALFTVVSAEIVGEPCLVIRQGNVLPGLVRRALPDSSTDYNPNPEYAPRPHWRLPCTGPPPPVQCPRYQGQLLPDLSTNSNPSNSGWQCIATVNDDWSLAAYSGDLGEGAPVYDPQMADPGQPLPDLSTICNPPNTEWQFAETVSDDWSVAAYPSGDSGEGAPVYDPQMGAFSETPGYVDRNPQSC</sequence>
<proteinExistence type="predicted"/>
<protein>
    <submittedName>
        <fullName evidence="3">Uncharacterized protein</fullName>
    </submittedName>
</protein>
<evidence type="ECO:0000313" key="4">
    <source>
        <dbReference type="Proteomes" id="UP001221142"/>
    </source>
</evidence>
<keyword evidence="2" id="KW-0732">Signal</keyword>
<name>A0AAD7C958_9AGAR</name>
<keyword evidence="4" id="KW-1185">Reference proteome</keyword>
<feature type="signal peptide" evidence="2">
    <location>
        <begin position="1"/>
        <end position="18"/>
    </location>
</feature>